<protein>
    <submittedName>
        <fullName evidence="4">Uncharacterized protein</fullName>
    </submittedName>
</protein>
<dbReference type="GO" id="GO:0005615">
    <property type="term" value="C:extracellular space"/>
    <property type="evidence" value="ECO:0007669"/>
    <property type="project" value="TreeGrafter"/>
</dbReference>
<dbReference type="GO" id="GO:0002020">
    <property type="term" value="F:protease binding"/>
    <property type="evidence" value="ECO:0007669"/>
    <property type="project" value="TreeGrafter"/>
</dbReference>
<keyword evidence="3" id="KW-0862">Zinc</keyword>
<accession>A0A5N4DVE5</accession>
<evidence type="ECO:0000256" key="3">
    <source>
        <dbReference type="PIRSR" id="PIRSR601820-1"/>
    </source>
</evidence>
<keyword evidence="3" id="KW-0479">Metal-binding</keyword>
<dbReference type="GO" id="GO:0051045">
    <property type="term" value="P:negative regulation of membrane protein ectodomain proteolysis"/>
    <property type="evidence" value="ECO:0007669"/>
    <property type="project" value="TreeGrafter"/>
</dbReference>
<dbReference type="InterPro" id="IPR027465">
    <property type="entry name" value="TIMP_C"/>
</dbReference>
<dbReference type="GO" id="GO:0034097">
    <property type="term" value="P:response to cytokine"/>
    <property type="evidence" value="ECO:0007669"/>
    <property type="project" value="TreeGrafter"/>
</dbReference>
<dbReference type="PANTHER" id="PTHR11844:SF10">
    <property type="entry name" value="NTR DOMAIN-CONTAINING PROTEIN"/>
    <property type="match status" value="1"/>
</dbReference>
<dbReference type="InterPro" id="IPR001820">
    <property type="entry name" value="TIMP"/>
</dbReference>
<dbReference type="Pfam" id="PF00965">
    <property type="entry name" value="TIMP"/>
    <property type="match status" value="1"/>
</dbReference>
<proteinExistence type="predicted"/>
<keyword evidence="2" id="KW-0964">Secreted</keyword>
<comment type="subcellular location">
    <subcellularLocation>
        <location evidence="1">Secreted</location>
    </subcellularLocation>
</comment>
<reference evidence="4 5" key="1">
    <citation type="journal article" date="2019" name="Mol. Ecol. Resour.">
        <title>Improving Illumina assemblies with Hi-C and long reads: an example with the North African dromedary.</title>
        <authorList>
            <person name="Elbers J.P."/>
            <person name="Rogers M.F."/>
            <person name="Perelman P.L."/>
            <person name="Proskuryakova A.A."/>
            <person name="Serdyukova N.A."/>
            <person name="Johnson W.E."/>
            <person name="Horin P."/>
            <person name="Corander J."/>
            <person name="Murphy D."/>
            <person name="Burger P.A."/>
        </authorList>
    </citation>
    <scope>NUCLEOTIDE SEQUENCE [LARGE SCALE GENOMIC DNA]</scope>
    <source>
        <strain evidence="4">Drom800</strain>
        <tissue evidence="4">Blood</tissue>
    </source>
</reference>
<comment type="caution">
    <text evidence="4">The sequence shown here is derived from an EMBL/GenBank/DDBJ whole genome shotgun (WGS) entry which is preliminary data.</text>
</comment>
<organism evidence="4 5">
    <name type="scientific">Camelus dromedarius</name>
    <name type="common">Dromedary</name>
    <name type="synonym">Arabian camel</name>
    <dbReference type="NCBI Taxonomy" id="9838"/>
    <lineage>
        <taxon>Eukaryota</taxon>
        <taxon>Metazoa</taxon>
        <taxon>Chordata</taxon>
        <taxon>Craniata</taxon>
        <taxon>Vertebrata</taxon>
        <taxon>Euteleostomi</taxon>
        <taxon>Mammalia</taxon>
        <taxon>Eutheria</taxon>
        <taxon>Laurasiatheria</taxon>
        <taxon>Artiodactyla</taxon>
        <taxon>Tylopoda</taxon>
        <taxon>Camelidae</taxon>
        <taxon>Camelus</taxon>
    </lineage>
</organism>
<dbReference type="GO" id="GO:0009725">
    <property type="term" value="P:response to hormone"/>
    <property type="evidence" value="ECO:0007669"/>
    <property type="project" value="TreeGrafter"/>
</dbReference>
<dbReference type="EMBL" id="JWIN03000009">
    <property type="protein sequence ID" value="KAB1274960.1"/>
    <property type="molecule type" value="Genomic_DNA"/>
</dbReference>
<evidence type="ECO:0000256" key="1">
    <source>
        <dbReference type="ARBA" id="ARBA00004613"/>
    </source>
</evidence>
<keyword evidence="5" id="KW-1185">Reference proteome</keyword>
<dbReference type="GO" id="GO:0031012">
    <property type="term" value="C:extracellular matrix"/>
    <property type="evidence" value="ECO:0007669"/>
    <property type="project" value="TreeGrafter"/>
</dbReference>
<evidence type="ECO:0000256" key="2">
    <source>
        <dbReference type="ARBA" id="ARBA00022525"/>
    </source>
</evidence>
<name>A0A5N4DVE5_CAMDR</name>
<dbReference type="PANTHER" id="PTHR11844">
    <property type="entry name" value="METALLOPROTEASE INHIBITOR"/>
    <property type="match status" value="1"/>
</dbReference>
<dbReference type="SUPFAM" id="SSF50242">
    <property type="entry name" value="TIMP-like"/>
    <property type="match status" value="1"/>
</dbReference>
<dbReference type="Gene3D" id="3.90.370.10">
    <property type="entry name" value="Tissue inhibitor of metalloproteinase-1. Chain B, domain 1"/>
    <property type="match status" value="1"/>
</dbReference>
<dbReference type="AlphaFoldDB" id="A0A5N4DVE5"/>
<evidence type="ECO:0000313" key="5">
    <source>
        <dbReference type="Proteomes" id="UP000299084"/>
    </source>
</evidence>
<evidence type="ECO:0000313" key="4">
    <source>
        <dbReference type="EMBL" id="KAB1274960.1"/>
    </source>
</evidence>
<dbReference type="InterPro" id="IPR008993">
    <property type="entry name" value="TIMP-like_OB-fold"/>
</dbReference>
<feature type="binding site" evidence="3">
    <location>
        <position position="56"/>
    </location>
    <ligand>
        <name>Zn(2+)</name>
        <dbReference type="ChEBI" id="CHEBI:29105"/>
        <note>ligand shared with metalloproteinase partner</note>
    </ligand>
</feature>
<sequence length="175" mass="19509">MVDDGADAQKDRRWLDNTCCAYELIKDQGSLGPTMDSPLLLAFPLLLVLSTPCEACGCKIQHPQTFYCMSEVVIIADILGYGNDTKLKRGLKINIIEVQPCLLCWRACPQAELTECVWKQRDCDYQIWGGNESLYSMCVPSLAGRCEWTNIQVYQAQTQPPTSPETTPLILDIAG</sequence>
<dbReference type="Proteomes" id="UP000299084">
    <property type="component" value="Unassembled WGS sequence"/>
</dbReference>
<dbReference type="GO" id="GO:0046872">
    <property type="term" value="F:metal ion binding"/>
    <property type="evidence" value="ECO:0007669"/>
    <property type="project" value="UniProtKB-KW"/>
</dbReference>
<gene>
    <name evidence="4" type="ORF">Cadr_000011112</name>
</gene>
<dbReference type="GO" id="GO:0008191">
    <property type="term" value="F:metalloendopeptidase inhibitor activity"/>
    <property type="evidence" value="ECO:0007669"/>
    <property type="project" value="InterPro"/>
</dbReference>